<feature type="domain" description="HTH lysR-type" evidence="5">
    <location>
        <begin position="12"/>
        <end position="69"/>
    </location>
</feature>
<dbReference type="PRINTS" id="PR00039">
    <property type="entry name" value="HTHLYSR"/>
</dbReference>
<evidence type="ECO:0000259" key="5">
    <source>
        <dbReference type="PROSITE" id="PS50931"/>
    </source>
</evidence>
<dbReference type="InterPro" id="IPR005119">
    <property type="entry name" value="LysR_subst-bd"/>
</dbReference>
<protein>
    <submittedName>
        <fullName evidence="6">LysR family transcriptional regulator</fullName>
    </submittedName>
</protein>
<evidence type="ECO:0000256" key="2">
    <source>
        <dbReference type="ARBA" id="ARBA00023015"/>
    </source>
</evidence>
<evidence type="ECO:0000313" key="7">
    <source>
        <dbReference type="Proteomes" id="UP001303946"/>
    </source>
</evidence>
<organism evidence="6 7">
    <name type="scientific">Piscinibacter gummiphilus</name>
    <dbReference type="NCBI Taxonomy" id="946333"/>
    <lineage>
        <taxon>Bacteria</taxon>
        <taxon>Pseudomonadati</taxon>
        <taxon>Pseudomonadota</taxon>
        <taxon>Betaproteobacteria</taxon>
        <taxon>Burkholderiales</taxon>
        <taxon>Sphaerotilaceae</taxon>
        <taxon>Piscinibacter</taxon>
    </lineage>
</organism>
<dbReference type="SUPFAM" id="SSF53850">
    <property type="entry name" value="Periplasmic binding protein-like II"/>
    <property type="match status" value="1"/>
</dbReference>
<dbReference type="Pfam" id="PF03466">
    <property type="entry name" value="LysR_substrate"/>
    <property type="match status" value="1"/>
</dbReference>
<keyword evidence="7" id="KW-1185">Reference proteome</keyword>
<proteinExistence type="inferred from homology"/>
<evidence type="ECO:0000256" key="1">
    <source>
        <dbReference type="ARBA" id="ARBA00009437"/>
    </source>
</evidence>
<dbReference type="CDD" id="cd05466">
    <property type="entry name" value="PBP2_LTTR_substrate"/>
    <property type="match status" value="1"/>
</dbReference>
<keyword evidence="2" id="KW-0805">Transcription regulation</keyword>
<dbReference type="SUPFAM" id="SSF46785">
    <property type="entry name" value="Winged helix' DNA-binding domain"/>
    <property type="match status" value="1"/>
</dbReference>
<sequence length="317" mass="34619">MKRIELPPSTRLDSRDLRLVLALATARTTAGAAELLHLTQPAVSRALLAAEGRLGVRLFERTPRGLEPTAAGAALLDGAAPLLNELHALESRVRTPEAAAEPLRLVCECYTAYHWMPSALAAMKAGLPGLDLQIALDSTRDPIAALQAGEIDVALVSEAPTPRSRRLVDKPLFADEVLFVMSARHRLAAQPTLQRADLVGETLLTSRLPTRDMGWLHKPLHAPRGPALQYQVLPLTEAVVDFARAGMGIAVLSEWIAEPHLQRGDLVARRLASGPLRRPWRLVWRQEAEANALRLWRVLSHAAPRTLKLPATRSRAA</sequence>
<dbReference type="PROSITE" id="PS50931">
    <property type="entry name" value="HTH_LYSR"/>
    <property type="match status" value="1"/>
</dbReference>
<dbReference type="RefSeq" id="WP_316700611.1">
    <property type="nucleotide sequence ID" value="NZ_CP136336.1"/>
</dbReference>
<dbReference type="PANTHER" id="PTHR30126:SF25">
    <property type="entry name" value="HTH-TYPE TRANSCRIPTIONAL REGULATOR METR"/>
    <property type="match status" value="1"/>
</dbReference>
<dbReference type="Proteomes" id="UP001303946">
    <property type="component" value="Chromosome"/>
</dbReference>
<dbReference type="InterPro" id="IPR036390">
    <property type="entry name" value="WH_DNA-bd_sf"/>
</dbReference>
<keyword evidence="3" id="KW-0238">DNA-binding</keyword>
<evidence type="ECO:0000256" key="3">
    <source>
        <dbReference type="ARBA" id="ARBA00023125"/>
    </source>
</evidence>
<dbReference type="InterPro" id="IPR036388">
    <property type="entry name" value="WH-like_DNA-bd_sf"/>
</dbReference>
<dbReference type="PANTHER" id="PTHR30126">
    <property type="entry name" value="HTH-TYPE TRANSCRIPTIONAL REGULATOR"/>
    <property type="match status" value="1"/>
</dbReference>
<dbReference type="Gene3D" id="3.40.190.10">
    <property type="entry name" value="Periplasmic binding protein-like II"/>
    <property type="match status" value="2"/>
</dbReference>
<evidence type="ECO:0000313" key="6">
    <source>
        <dbReference type="EMBL" id="WOB07960.1"/>
    </source>
</evidence>
<dbReference type="Gene3D" id="1.10.10.10">
    <property type="entry name" value="Winged helix-like DNA-binding domain superfamily/Winged helix DNA-binding domain"/>
    <property type="match status" value="1"/>
</dbReference>
<reference evidence="6 7" key="1">
    <citation type="submission" date="2023-10" db="EMBL/GenBank/DDBJ databases">
        <title>Bacteria for the degradation of biodegradable plastic PBAT(Polybutylene adipate terephthalate).</title>
        <authorList>
            <person name="Weon H.-Y."/>
            <person name="Yeon J."/>
        </authorList>
    </citation>
    <scope>NUCLEOTIDE SEQUENCE [LARGE SCALE GENOMIC DNA]</scope>
    <source>
        <strain evidence="6 7">SBD 7-3</strain>
    </source>
</reference>
<gene>
    <name evidence="6" type="ORF">RXV79_24035</name>
</gene>
<keyword evidence="4" id="KW-0804">Transcription</keyword>
<name>A0ABZ0CSK6_9BURK</name>
<accession>A0ABZ0CSK6</accession>
<evidence type="ECO:0000256" key="4">
    <source>
        <dbReference type="ARBA" id="ARBA00023163"/>
    </source>
</evidence>
<comment type="similarity">
    <text evidence="1">Belongs to the LysR transcriptional regulatory family.</text>
</comment>
<dbReference type="InterPro" id="IPR000847">
    <property type="entry name" value="LysR_HTH_N"/>
</dbReference>
<dbReference type="EMBL" id="CP136336">
    <property type="protein sequence ID" value="WOB07960.1"/>
    <property type="molecule type" value="Genomic_DNA"/>
</dbReference>
<dbReference type="Pfam" id="PF00126">
    <property type="entry name" value="HTH_1"/>
    <property type="match status" value="1"/>
</dbReference>